<sequence>MHCYTDCQIIHPRQGGGGWISITFDLSGRGVYPGGPLRLLVGVSAADAKIFSFRTVMEEQ</sequence>
<dbReference type="Proteomes" id="UP000268093">
    <property type="component" value="Unassembled WGS sequence"/>
</dbReference>
<evidence type="ECO:0000313" key="2">
    <source>
        <dbReference type="Proteomes" id="UP000268093"/>
    </source>
</evidence>
<dbReference type="EMBL" id="RBNI01008773">
    <property type="protein sequence ID" value="RUP44526.1"/>
    <property type="molecule type" value="Genomic_DNA"/>
</dbReference>
<keyword evidence="2" id="KW-1185">Reference proteome</keyword>
<name>A0A433D127_9FUNG</name>
<comment type="caution">
    <text evidence="1">The sequence shown here is derived from an EMBL/GenBank/DDBJ whole genome shotgun (WGS) entry which is preliminary data.</text>
</comment>
<reference evidence="1 2" key="1">
    <citation type="journal article" date="2018" name="New Phytol.">
        <title>Phylogenomics of Endogonaceae and evolution of mycorrhizas within Mucoromycota.</title>
        <authorList>
            <person name="Chang Y."/>
            <person name="Desiro A."/>
            <person name="Na H."/>
            <person name="Sandor L."/>
            <person name="Lipzen A."/>
            <person name="Clum A."/>
            <person name="Barry K."/>
            <person name="Grigoriev I.V."/>
            <person name="Martin F.M."/>
            <person name="Stajich J.E."/>
            <person name="Smith M.E."/>
            <person name="Bonito G."/>
            <person name="Spatafora J.W."/>
        </authorList>
    </citation>
    <scope>NUCLEOTIDE SEQUENCE [LARGE SCALE GENOMIC DNA]</scope>
    <source>
        <strain evidence="1 2">GMNB39</strain>
    </source>
</reference>
<proteinExistence type="predicted"/>
<accession>A0A433D127</accession>
<organism evidence="1 2">
    <name type="scientific">Jimgerdemannia flammicorona</name>
    <dbReference type="NCBI Taxonomy" id="994334"/>
    <lineage>
        <taxon>Eukaryota</taxon>
        <taxon>Fungi</taxon>
        <taxon>Fungi incertae sedis</taxon>
        <taxon>Mucoromycota</taxon>
        <taxon>Mucoromycotina</taxon>
        <taxon>Endogonomycetes</taxon>
        <taxon>Endogonales</taxon>
        <taxon>Endogonaceae</taxon>
        <taxon>Jimgerdemannia</taxon>
    </lineage>
</organism>
<protein>
    <submittedName>
        <fullName evidence="1">Uncharacterized protein</fullName>
    </submittedName>
</protein>
<evidence type="ECO:0000313" key="1">
    <source>
        <dbReference type="EMBL" id="RUP44526.1"/>
    </source>
</evidence>
<gene>
    <name evidence="1" type="ORF">BC936DRAFT_149341</name>
</gene>
<dbReference type="AlphaFoldDB" id="A0A433D127"/>